<organism evidence="3 4">
    <name type="scientific">Spirosoma endophyticum</name>
    <dbReference type="NCBI Taxonomy" id="662367"/>
    <lineage>
        <taxon>Bacteria</taxon>
        <taxon>Pseudomonadati</taxon>
        <taxon>Bacteroidota</taxon>
        <taxon>Cytophagia</taxon>
        <taxon>Cytophagales</taxon>
        <taxon>Cytophagaceae</taxon>
        <taxon>Spirosoma</taxon>
    </lineage>
</organism>
<keyword evidence="1" id="KW-0732">Signal</keyword>
<proteinExistence type="predicted"/>
<gene>
    <name evidence="3" type="ORF">SAMN05216167_10957</name>
</gene>
<dbReference type="Gene3D" id="3.90.226.10">
    <property type="entry name" value="2-enoyl-CoA Hydratase, Chain A, domain 1"/>
    <property type="match status" value="1"/>
</dbReference>
<protein>
    <submittedName>
        <fullName evidence="3">Peptidase family S41</fullName>
    </submittedName>
</protein>
<dbReference type="EMBL" id="FOLQ01000009">
    <property type="protein sequence ID" value="SFD98161.1"/>
    <property type="molecule type" value="Genomic_DNA"/>
</dbReference>
<evidence type="ECO:0000259" key="2">
    <source>
        <dbReference type="Pfam" id="PF03572"/>
    </source>
</evidence>
<name>A0A1I1WT34_9BACT</name>
<reference evidence="3 4" key="1">
    <citation type="submission" date="2016-10" db="EMBL/GenBank/DDBJ databases">
        <authorList>
            <person name="de Groot N.N."/>
        </authorList>
    </citation>
    <scope>NUCLEOTIDE SEQUENCE [LARGE SCALE GENOMIC DNA]</scope>
    <source>
        <strain evidence="3 4">DSM 26130</strain>
    </source>
</reference>
<evidence type="ECO:0000256" key="1">
    <source>
        <dbReference type="SAM" id="SignalP"/>
    </source>
</evidence>
<feature type="domain" description="Tail specific protease" evidence="2">
    <location>
        <begin position="246"/>
        <end position="455"/>
    </location>
</feature>
<dbReference type="Proteomes" id="UP000198598">
    <property type="component" value="Unassembled WGS sequence"/>
</dbReference>
<dbReference type="Pfam" id="PF03572">
    <property type="entry name" value="Peptidase_S41"/>
    <property type="match status" value="1"/>
</dbReference>
<dbReference type="InterPro" id="IPR029045">
    <property type="entry name" value="ClpP/crotonase-like_dom_sf"/>
</dbReference>
<evidence type="ECO:0000313" key="4">
    <source>
        <dbReference type="Proteomes" id="UP000198598"/>
    </source>
</evidence>
<dbReference type="InterPro" id="IPR005151">
    <property type="entry name" value="Tail-specific_protease"/>
</dbReference>
<dbReference type="AlphaFoldDB" id="A0A1I1WT34"/>
<dbReference type="STRING" id="662367.SAMN05216167_10957"/>
<evidence type="ECO:0000313" key="3">
    <source>
        <dbReference type="EMBL" id="SFD98161.1"/>
    </source>
</evidence>
<sequence>MKIGQTLLFGSLLIALSGLVAPAQTITPAQARTDLSYLKRKLDLLHPGMGFYTPQPRMEQLYDSLYNRLTAPMDYLTFYHHVSPLVAALKDGHTNLNHRKNYIGKHTRFLPFYIRPVGSQYFISHNVSADSSLQRGTELLTINGCTIAKLHQELMNADHSGSDGDNVTGRQQWSLVQFADYYAAWYGSVDSINITYRLVGDTLIHSTRLKCPTLTGFRERIRRRYGVEIGQQPNLSVRMVDTLTHTAVLRVSSFMGLKKKDPFQWAFNRRLKRAFRQLRDENVQNLVVDMQGNGGGIVLNSARLLRYWMPKPFKIMEHEEMKQAARSELVTRWNPIAALNFSLQYKSDGAGGFSSRSANRRYRPRRKDAFKGNLYFMLNGASFSATTSVLAKTLDAGMGTYVGEASGSAYWGDFAGHFKTVTLPNSKLQVRIPLKKLTHAVVADRANGFTVEPDFTVTRSYDDLMTNRDYVLDYTLRLIRQGVVARQPMQTRPLQVYSPSRQPNNSELITN</sequence>
<dbReference type="OrthoDB" id="5480566at2"/>
<dbReference type="GO" id="GO:0008236">
    <property type="term" value="F:serine-type peptidase activity"/>
    <property type="evidence" value="ECO:0007669"/>
    <property type="project" value="InterPro"/>
</dbReference>
<feature type="chain" id="PRO_5011646847" evidence="1">
    <location>
        <begin position="32"/>
        <end position="511"/>
    </location>
</feature>
<feature type="signal peptide" evidence="1">
    <location>
        <begin position="1"/>
        <end position="31"/>
    </location>
</feature>
<dbReference type="GO" id="GO:0006508">
    <property type="term" value="P:proteolysis"/>
    <property type="evidence" value="ECO:0007669"/>
    <property type="project" value="InterPro"/>
</dbReference>
<dbReference type="SUPFAM" id="SSF52096">
    <property type="entry name" value="ClpP/crotonase"/>
    <property type="match status" value="1"/>
</dbReference>
<keyword evidence="4" id="KW-1185">Reference proteome</keyword>
<dbReference type="RefSeq" id="WP_093829879.1">
    <property type="nucleotide sequence ID" value="NZ_FOLQ01000009.1"/>
</dbReference>
<accession>A0A1I1WT34</accession>